<evidence type="ECO:0008006" key="3">
    <source>
        <dbReference type="Google" id="ProtNLM"/>
    </source>
</evidence>
<dbReference type="AlphaFoldDB" id="A0A1M6ILW4"/>
<protein>
    <recommendedName>
        <fullName evidence="3">Alpha/beta hydrolase fold</fullName>
    </recommendedName>
</protein>
<name>A0A1M6ILW4_9FIRM</name>
<gene>
    <name evidence="1" type="ORF">SAMN05444373_10458</name>
</gene>
<evidence type="ECO:0000313" key="1">
    <source>
        <dbReference type="EMBL" id="SHJ35418.1"/>
    </source>
</evidence>
<dbReference type="Gene3D" id="3.40.50.1820">
    <property type="entry name" value="alpha/beta hydrolase"/>
    <property type="match status" value="1"/>
</dbReference>
<dbReference type="Proteomes" id="UP000324781">
    <property type="component" value="Unassembled WGS sequence"/>
</dbReference>
<organism evidence="1 2">
    <name type="scientific">Thermoclostridium caenicola</name>
    <dbReference type="NCBI Taxonomy" id="659425"/>
    <lineage>
        <taxon>Bacteria</taxon>
        <taxon>Bacillati</taxon>
        <taxon>Bacillota</taxon>
        <taxon>Clostridia</taxon>
        <taxon>Eubacteriales</taxon>
        <taxon>Oscillospiraceae</taxon>
        <taxon>Thermoclostridium</taxon>
    </lineage>
</organism>
<sequence length="81" mass="9139">MKEYLIPKTGYVMRYHDFPGDDMPILFIHGLGCAGSFDYPGVASQAPLKNHRRILVDLLGAGYSDKPTDFAYTVEDHMAFR</sequence>
<dbReference type="SUPFAM" id="SSF53474">
    <property type="entry name" value="alpha/beta-Hydrolases"/>
    <property type="match status" value="1"/>
</dbReference>
<accession>A0A1M6ILW4</accession>
<evidence type="ECO:0000313" key="2">
    <source>
        <dbReference type="Proteomes" id="UP000324781"/>
    </source>
</evidence>
<keyword evidence="2" id="KW-1185">Reference proteome</keyword>
<proteinExistence type="predicted"/>
<dbReference type="InterPro" id="IPR029058">
    <property type="entry name" value="AB_hydrolase_fold"/>
</dbReference>
<reference evidence="1 2" key="1">
    <citation type="submission" date="2016-11" db="EMBL/GenBank/DDBJ databases">
        <authorList>
            <person name="Varghese N."/>
            <person name="Submissions S."/>
        </authorList>
    </citation>
    <scope>NUCLEOTIDE SEQUENCE [LARGE SCALE GENOMIC DNA]</scope>
    <source>
        <strain evidence="1 2">DSM 19027</strain>
    </source>
</reference>
<dbReference type="RefSeq" id="WP_340162586.1">
    <property type="nucleotide sequence ID" value="NZ_DAONMB010000057.1"/>
</dbReference>
<dbReference type="EMBL" id="FQZP01000045">
    <property type="protein sequence ID" value="SHJ35418.1"/>
    <property type="molecule type" value="Genomic_DNA"/>
</dbReference>